<proteinExistence type="predicted"/>
<dbReference type="OrthoDB" id="1932046at2759"/>
<evidence type="ECO:0000313" key="1">
    <source>
        <dbReference type="RefSeq" id="XP_016501247.1"/>
    </source>
</evidence>
<dbReference type="PaxDb" id="4097-A0A1S4CJ59"/>
<dbReference type="AlphaFoldDB" id="A0A1S4CJ59"/>
<organism evidence="1">
    <name type="scientific">Nicotiana tabacum</name>
    <name type="common">Common tobacco</name>
    <dbReference type="NCBI Taxonomy" id="4097"/>
    <lineage>
        <taxon>Eukaryota</taxon>
        <taxon>Viridiplantae</taxon>
        <taxon>Streptophyta</taxon>
        <taxon>Embryophyta</taxon>
        <taxon>Tracheophyta</taxon>
        <taxon>Spermatophyta</taxon>
        <taxon>Magnoliopsida</taxon>
        <taxon>eudicotyledons</taxon>
        <taxon>Gunneridae</taxon>
        <taxon>Pentapetalae</taxon>
        <taxon>asterids</taxon>
        <taxon>lamiids</taxon>
        <taxon>Solanales</taxon>
        <taxon>Solanaceae</taxon>
        <taxon>Nicotianoideae</taxon>
        <taxon>Nicotianeae</taxon>
        <taxon>Nicotiana</taxon>
    </lineage>
</organism>
<gene>
    <name evidence="1" type="primary">LOC107819632</name>
</gene>
<accession>A0A1S4CJ59</accession>
<dbReference type="STRING" id="4097.A0A1S4CJ59"/>
<dbReference type="KEGG" id="nta:107819632"/>
<feature type="non-terminal residue" evidence="1">
    <location>
        <position position="120"/>
    </location>
</feature>
<sequence length="120" mass="13577">MGKLTFFLGLQIKKVQEEIFISQTKYPKELIKKFGMSNAKAIGTPMSPSTALDEDKNSKSVDEIMYRGMIASLLYLTTSRPDIMFTVCKCARYPLAPKEYHLTAIKRIIRYLTGIVGYGL</sequence>
<protein>
    <submittedName>
        <fullName evidence="1">Uncharacterized mitochondrial protein AtMg00810-like</fullName>
    </submittedName>
</protein>
<name>A0A1S4CJ59_TOBAC</name>
<dbReference type="RefSeq" id="XP_016501247.1">
    <property type="nucleotide sequence ID" value="XM_016645761.1"/>
</dbReference>
<dbReference type="PANTHER" id="PTHR11439:SF442">
    <property type="entry name" value="CYSTEINE-RICH RLK (RECEPTOR-LIKE PROTEIN KINASE) 8"/>
    <property type="match status" value="1"/>
</dbReference>
<reference evidence="1" key="1">
    <citation type="submission" date="2025-08" db="UniProtKB">
        <authorList>
            <consortium name="RefSeq"/>
        </authorList>
    </citation>
    <scope>IDENTIFICATION</scope>
</reference>
<dbReference type="PANTHER" id="PTHR11439">
    <property type="entry name" value="GAG-POL-RELATED RETROTRANSPOSON"/>
    <property type="match status" value="1"/>
</dbReference>